<dbReference type="RefSeq" id="WP_171222256.1">
    <property type="nucleotide sequence ID" value="NZ_CP121446.1"/>
</dbReference>
<comment type="caution">
    <text evidence="3">The sequence shown here is derived from an EMBL/GenBank/DDBJ whole genome shotgun (WGS) entry which is preliminary data.</text>
</comment>
<evidence type="ECO:0000259" key="2">
    <source>
        <dbReference type="Pfam" id="PF13568"/>
    </source>
</evidence>
<organism evidence="3 4">
    <name type="scientific">Flavobacterium rivulicola</name>
    <dbReference type="NCBI Taxonomy" id="2732161"/>
    <lineage>
        <taxon>Bacteria</taxon>
        <taxon>Pseudomonadati</taxon>
        <taxon>Bacteroidota</taxon>
        <taxon>Flavobacteriia</taxon>
        <taxon>Flavobacteriales</taxon>
        <taxon>Flavobacteriaceae</taxon>
        <taxon>Flavobacterium</taxon>
    </lineage>
</organism>
<dbReference type="EMBL" id="JABEVX010000003">
    <property type="protein sequence ID" value="NNT72079.1"/>
    <property type="molecule type" value="Genomic_DNA"/>
</dbReference>
<sequence length="207" mass="22654">MKKFIVAVVALVSFNSLQAQDVKYGIKGGLNIANLNVDEAGFPSTSSIVNFHIGGYAEIMLNKKFAIQPELLYSAQGAKFDFLFDDGAGNLYDTENTFKLSYINIPLMFKYYPESKFFLEAGPQIGFMTSAKLKVKVVGYGSDTQNIDEAFKSVDFGFNLGAGYNISKRAVINVRYNLGLSNIGENAEGEDGKVLNRVLSVSLGCNF</sequence>
<reference evidence="3 4" key="1">
    <citation type="submission" date="2020-05" db="EMBL/GenBank/DDBJ databases">
        <title>Draft genome of Flavobacterium sp. IMCC34852.</title>
        <authorList>
            <person name="Song J."/>
            <person name="Cho J.-C."/>
        </authorList>
    </citation>
    <scope>NUCLEOTIDE SEQUENCE [LARGE SCALE GENOMIC DNA]</scope>
    <source>
        <strain evidence="3 4">IMCC34852</strain>
    </source>
</reference>
<dbReference type="Pfam" id="PF13568">
    <property type="entry name" value="OMP_b-brl_2"/>
    <property type="match status" value="1"/>
</dbReference>
<evidence type="ECO:0000256" key="1">
    <source>
        <dbReference type="SAM" id="SignalP"/>
    </source>
</evidence>
<feature type="domain" description="Outer membrane protein beta-barrel" evidence="2">
    <location>
        <begin position="18"/>
        <end position="183"/>
    </location>
</feature>
<dbReference type="Proteomes" id="UP000536509">
    <property type="component" value="Unassembled WGS sequence"/>
</dbReference>
<gene>
    <name evidence="3" type="ORF">HKT18_07630</name>
</gene>
<dbReference type="AlphaFoldDB" id="A0A7Y3VYV9"/>
<evidence type="ECO:0000313" key="4">
    <source>
        <dbReference type="Proteomes" id="UP000536509"/>
    </source>
</evidence>
<feature type="signal peptide" evidence="1">
    <location>
        <begin position="1"/>
        <end position="19"/>
    </location>
</feature>
<name>A0A7Y3VYV9_9FLAO</name>
<keyword evidence="4" id="KW-1185">Reference proteome</keyword>
<keyword evidence="1" id="KW-0732">Signal</keyword>
<accession>A0A7Y3VYV9</accession>
<feature type="chain" id="PRO_5031436129" evidence="1">
    <location>
        <begin position="20"/>
        <end position="207"/>
    </location>
</feature>
<protein>
    <submittedName>
        <fullName evidence="3">PorT family protein</fullName>
    </submittedName>
</protein>
<dbReference type="InterPro" id="IPR025665">
    <property type="entry name" value="Beta-barrel_OMP_2"/>
</dbReference>
<proteinExistence type="predicted"/>
<evidence type="ECO:0000313" key="3">
    <source>
        <dbReference type="EMBL" id="NNT72079.1"/>
    </source>
</evidence>